<dbReference type="AlphaFoldDB" id="A0AAV6M002"/>
<evidence type="ECO:0000313" key="3">
    <source>
        <dbReference type="Proteomes" id="UP000685013"/>
    </source>
</evidence>
<feature type="chain" id="PRO_5043394906" evidence="1">
    <location>
        <begin position="19"/>
        <end position="88"/>
    </location>
</feature>
<comment type="caution">
    <text evidence="2">The sequence shown here is derived from an EMBL/GenBank/DDBJ whole genome shotgun (WGS) entry which is preliminary data.</text>
</comment>
<accession>A0AAV6M002</accession>
<dbReference type="Proteomes" id="UP000685013">
    <property type="component" value="Chromosome 18"/>
</dbReference>
<dbReference type="EMBL" id="JAGKQH010000018">
    <property type="protein sequence ID" value="KAG6573087.1"/>
    <property type="molecule type" value="Genomic_DNA"/>
</dbReference>
<protein>
    <submittedName>
        <fullName evidence="2">Major pollen allergen Ole e 6</fullName>
    </submittedName>
</protein>
<name>A0AAV6M002_9ROSI</name>
<sequence>MANKMIAMLLMCTLVVAALQLPAAATAATDADIVEVAEAKFDAKFRSCYRHCEKECIDNGSSQSFCEVKCDEDCGDKEVADKLHLDLN</sequence>
<reference evidence="2 3" key="1">
    <citation type="journal article" date="2021" name="Hortic Res">
        <title>The domestication of Cucurbita argyrosperma as revealed by the genome of its wild relative.</title>
        <authorList>
            <person name="Barrera-Redondo J."/>
            <person name="Sanchez-de la Vega G."/>
            <person name="Aguirre-Liguori J.A."/>
            <person name="Castellanos-Morales G."/>
            <person name="Gutierrez-Guerrero Y.T."/>
            <person name="Aguirre-Dugua X."/>
            <person name="Aguirre-Planter E."/>
            <person name="Tenaillon M.I."/>
            <person name="Lira-Saade R."/>
            <person name="Eguiarte L.E."/>
        </authorList>
    </citation>
    <scope>NUCLEOTIDE SEQUENCE [LARGE SCALE GENOMIC DNA]</scope>
    <source>
        <strain evidence="2">JBR-2021</strain>
    </source>
</reference>
<keyword evidence="3" id="KW-1185">Reference proteome</keyword>
<evidence type="ECO:0000313" key="2">
    <source>
        <dbReference type="EMBL" id="KAG6573087.1"/>
    </source>
</evidence>
<keyword evidence="1" id="KW-0732">Signal</keyword>
<organism evidence="2 3">
    <name type="scientific">Cucurbita argyrosperma subsp. sororia</name>
    <dbReference type="NCBI Taxonomy" id="37648"/>
    <lineage>
        <taxon>Eukaryota</taxon>
        <taxon>Viridiplantae</taxon>
        <taxon>Streptophyta</taxon>
        <taxon>Embryophyta</taxon>
        <taxon>Tracheophyta</taxon>
        <taxon>Spermatophyta</taxon>
        <taxon>Magnoliopsida</taxon>
        <taxon>eudicotyledons</taxon>
        <taxon>Gunneridae</taxon>
        <taxon>Pentapetalae</taxon>
        <taxon>rosids</taxon>
        <taxon>fabids</taxon>
        <taxon>Cucurbitales</taxon>
        <taxon>Cucurbitaceae</taxon>
        <taxon>Cucurbiteae</taxon>
        <taxon>Cucurbita</taxon>
    </lineage>
</organism>
<dbReference type="PANTHER" id="PTHR35632">
    <property type="entry name" value="MAJOR POLLEN ALLERGEN OLE E 6-LIKE"/>
    <property type="match status" value="1"/>
</dbReference>
<feature type="signal peptide" evidence="1">
    <location>
        <begin position="1"/>
        <end position="18"/>
    </location>
</feature>
<dbReference type="PANTHER" id="PTHR35632:SF1">
    <property type="entry name" value="MAJOR POLLEN ALLERGEN OLE E 6-LIKE"/>
    <property type="match status" value="1"/>
</dbReference>
<feature type="non-terminal residue" evidence="2">
    <location>
        <position position="1"/>
    </location>
</feature>
<proteinExistence type="predicted"/>
<evidence type="ECO:0000256" key="1">
    <source>
        <dbReference type="SAM" id="SignalP"/>
    </source>
</evidence>
<dbReference type="InterPro" id="IPR015333">
    <property type="entry name" value="Pollen_allergen_ole-e-6"/>
</dbReference>
<dbReference type="Pfam" id="PF09253">
    <property type="entry name" value="Ole_e_6"/>
    <property type="match status" value="1"/>
</dbReference>
<gene>
    <name evidence="2" type="primary">OLE6</name>
    <name evidence="2" type="ORF">SDJN03_26974</name>
</gene>